<comment type="pathway">
    <text evidence="10">Protein modification; protein glycosylation.</text>
</comment>
<keyword evidence="13" id="KW-1185">Reference proteome</keyword>
<keyword evidence="10" id="KW-0328">Glycosyltransferase</keyword>
<keyword evidence="5" id="KW-0735">Signal-anchor</keyword>
<protein>
    <recommendedName>
        <fullName evidence="10">Polypeptide N-acetylgalactosaminyltransferase</fullName>
        <ecNumber evidence="10">2.4.1.-</ecNumber>
    </recommendedName>
    <alternativeName>
        <fullName evidence="10">Protein-UDP acetylgalactosaminyltransferase</fullName>
    </alternativeName>
</protein>
<dbReference type="PANTHER" id="PTHR11675">
    <property type="entry name" value="N-ACETYLGALACTOSAMINYLTRANSFERASE"/>
    <property type="match status" value="1"/>
</dbReference>
<dbReference type="GO" id="GO:0006493">
    <property type="term" value="P:protein O-linked glycosylation"/>
    <property type="evidence" value="ECO:0007669"/>
    <property type="project" value="TreeGrafter"/>
</dbReference>
<evidence type="ECO:0000256" key="2">
    <source>
        <dbReference type="ARBA" id="ARBA00005680"/>
    </source>
</evidence>
<dbReference type="PROSITE" id="PS50231">
    <property type="entry name" value="RICIN_B_LECTIN"/>
    <property type="match status" value="1"/>
</dbReference>
<dbReference type="PANTHER" id="PTHR11675:SF126">
    <property type="entry name" value="RICIN B LECTIN DOMAIN-CONTAINING PROTEIN"/>
    <property type="match status" value="1"/>
</dbReference>
<evidence type="ECO:0000256" key="9">
    <source>
        <dbReference type="ARBA" id="ARBA00023157"/>
    </source>
</evidence>
<reference evidence="12 13" key="1">
    <citation type="submission" date="2024-01" db="EMBL/GenBank/DDBJ databases">
        <title>The genome of the rayed Mediterranean limpet Patella caerulea (Linnaeus, 1758).</title>
        <authorList>
            <person name="Anh-Thu Weber A."/>
            <person name="Halstead-Nussloch G."/>
        </authorList>
    </citation>
    <scope>NUCLEOTIDE SEQUENCE [LARGE SCALE GENOMIC DNA]</scope>
    <source>
        <strain evidence="12">AATW-2023a</strain>
        <tissue evidence="12">Whole specimen</tissue>
    </source>
</reference>
<dbReference type="AlphaFoldDB" id="A0AAN8FZZ9"/>
<evidence type="ECO:0000313" key="13">
    <source>
        <dbReference type="Proteomes" id="UP001347796"/>
    </source>
</evidence>
<comment type="similarity">
    <text evidence="2 10">Belongs to the glycosyltransferase 2 family. GalNAc-T subfamily.</text>
</comment>
<evidence type="ECO:0000256" key="8">
    <source>
        <dbReference type="ARBA" id="ARBA00023136"/>
    </source>
</evidence>
<dbReference type="SUPFAM" id="SSF53448">
    <property type="entry name" value="Nucleotide-diphospho-sugar transferases"/>
    <property type="match status" value="1"/>
</dbReference>
<keyword evidence="10" id="KW-0808">Transferase</keyword>
<keyword evidence="4 10" id="KW-0430">Lectin</keyword>
<dbReference type="SUPFAM" id="SSF50370">
    <property type="entry name" value="Ricin B-like lectins"/>
    <property type="match status" value="1"/>
</dbReference>
<dbReference type="GO" id="GO:0004653">
    <property type="term" value="F:polypeptide N-acetylgalactosaminyltransferase activity"/>
    <property type="evidence" value="ECO:0007669"/>
    <property type="project" value="TreeGrafter"/>
</dbReference>
<keyword evidence="8" id="KW-0472">Membrane</keyword>
<dbReference type="Pfam" id="PF00535">
    <property type="entry name" value="Glycos_transf_2"/>
    <property type="match status" value="1"/>
</dbReference>
<evidence type="ECO:0000256" key="4">
    <source>
        <dbReference type="ARBA" id="ARBA00022734"/>
    </source>
</evidence>
<dbReference type="InterPro" id="IPR045885">
    <property type="entry name" value="GalNAc-T"/>
</dbReference>
<accession>A0AAN8FZZ9</accession>
<keyword evidence="3" id="KW-0812">Transmembrane</keyword>
<organism evidence="12 13">
    <name type="scientific">Patella caerulea</name>
    <name type="common">Rayed Mediterranean limpet</name>
    <dbReference type="NCBI Taxonomy" id="87958"/>
    <lineage>
        <taxon>Eukaryota</taxon>
        <taxon>Metazoa</taxon>
        <taxon>Spiralia</taxon>
        <taxon>Lophotrochozoa</taxon>
        <taxon>Mollusca</taxon>
        <taxon>Gastropoda</taxon>
        <taxon>Patellogastropoda</taxon>
        <taxon>Patelloidea</taxon>
        <taxon>Patellidae</taxon>
        <taxon>Patella</taxon>
    </lineage>
</organism>
<dbReference type="CDD" id="cd02510">
    <property type="entry name" value="pp-GalNAc-T"/>
    <property type="match status" value="1"/>
</dbReference>
<dbReference type="SMART" id="SM00458">
    <property type="entry name" value="RICIN"/>
    <property type="match status" value="1"/>
</dbReference>
<dbReference type="InterPro" id="IPR035992">
    <property type="entry name" value="Ricin_B-like_lectins"/>
</dbReference>
<keyword evidence="9 10" id="KW-1015">Disulfide bond</keyword>
<dbReference type="Gene3D" id="2.80.10.50">
    <property type="match status" value="1"/>
</dbReference>
<dbReference type="GO" id="GO:0030246">
    <property type="term" value="F:carbohydrate binding"/>
    <property type="evidence" value="ECO:0007669"/>
    <property type="project" value="UniProtKB-KW"/>
</dbReference>
<evidence type="ECO:0000256" key="3">
    <source>
        <dbReference type="ARBA" id="ARBA00022692"/>
    </source>
</evidence>
<feature type="domain" description="Ricin B lectin" evidence="11">
    <location>
        <begin position="517"/>
        <end position="629"/>
    </location>
</feature>
<evidence type="ECO:0000256" key="7">
    <source>
        <dbReference type="ARBA" id="ARBA00023034"/>
    </source>
</evidence>
<evidence type="ECO:0000256" key="1">
    <source>
        <dbReference type="ARBA" id="ARBA00004323"/>
    </source>
</evidence>
<sequence>MIQLLDVAPPTGENFNLTPNGKTQRDSKAAYLYTFPSWLDNKDSANHHSRHIQGFYRGILGKFESYLPDKMESVKINLRHKTNKLCSMNNCMEHHHLSTNQKPDLSINVANQIGSDNSVSEVTPPPVYIPSQFSLVQDGAAGGAILYERYYQNHAKSKTELKLLEDHGFLQFSYNVTASDLIPINRRIEDSRPNSCPTIDSSTPFNDTVSVVITVHNEARSVLIRTLTSILRQTDLKLLRQVIVVFDNETDTSYVEDYFKDNNIFLFLHTTQREGLVRSRLLGAAQAEGSVLIFLDSHCECNINWLEPLLLAIAQNRNKIVSPYIDTIRPDTFQYVQAPANLQGGFNWHLDFVWQAIPYHKYTQRLSTNQPIRTPTISGGLFAIDRDYFFRLGSYDDKMDIWGGENIELSFRAWMCGGLLEILPCSRVGHVFRSVLPHSFPDGGRQTVARNLRRVAEVWMDDYKNIFYSSLNIDEMEVGDIQERQTLRTRLKCKSFQWYLQNVIPELSVPDQSDLAFGEFRHQLSLQCLTVQSNGRIILAACQGQKNTQVFSLTSHGDLHLYNSSHDNNSCIRADNKKLHLGACGHHIWTLQGQQIQQMGSELCLGSEDHEIPVLVPCDFRPESTWDVTYKFHHKRKIGR</sequence>
<gene>
    <name evidence="12" type="ORF">SNE40_022252</name>
</gene>
<dbReference type="Pfam" id="PF00652">
    <property type="entry name" value="Ricin_B_lectin"/>
    <property type="match status" value="1"/>
</dbReference>
<keyword evidence="6" id="KW-1133">Transmembrane helix</keyword>
<proteinExistence type="inferred from homology"/>
<dbReference type="EC" id="2.4.1.-" evidence="10"/>
<dbReference type="InterPro" id="IPR000772">
    <property type="entry name" value="Ricin_B_lectin"/>
</dbReference>
<dbReference type="GO" id="GO:0000139">
    <property type="term" value="C:Golgi membrane"/>
    <property type="evidence" value="ECO:0007669"/>
    <property type="project" value="UniProtKB-SubCell"/>
</dbReference>
<comment type="subcellular location">
    <subcellularLocation>
        <location evidence="1 10">Golgi apparatus membrane</location>
        <topology evidence="1 10">Single-pass type II membrane protein</topology>
    </subcellularLocation>
</comment>
<evidence type="ECO:0000259" key="11">
    <source>
        <dbReference type="SMART" id="SM00458"/>
    </source>
</evidence>
<dbReference type="Gene3D" id="3.90.550.10">
    <property type="entry name" value="Spore Coat Polysaccharide Biosynthesis Protein SpsA, Chain A"/>
    <property type="match status" value="1"/>
</dbReference>
<dbReference type="Proteomes" id="UP001347796">
    <property type="component" value="Unassembled WGS sequence"/>
</dbReference>
<comment type="cofactor">
    <cofactor evidence="10">
        <name>Mn(2+)</name>
        <dbReference type="ChEBI" id="CHEBI:29035"/>
    </cofactor>
</comment>
<dbReference type="EMBL" id="JAZGQO010000021">
    <property type="protein sequence ID" value="KAK6165301.1"/>
    <property type="molecule type" value="Genomic_DNA"/>
</dbReference>
<evidence type="ECO:0000256" key="5">
    <source>
        <dbReference type="ARBA" id="ARBA00022968"/>
    </source>
</evidence>
<keyword evidence="7 10" id="KW-0333">Golgi apparatus</keyword>
<keyword evidence="10" id="KW-0464">Manganese</keyword>
<evidence type="ECO:0000256" key="10">
    <source>
        <dbReference type="RuleBase" id="RU361242"/>
    </source>
</evidence>
<dbReference type="InterPro" id="IPR001173">
    <property type="entry name" value="Glyco_trans_2-like"/>
</dbReference>
<dbReference type="InterPro" id="IPR029044">
    <property type="entry name" value="Nucleotide-diphossugar_trans"/>
</dbReference>
<evidence type="ECO:0000313" key="12">
    <source>
        <dbReference type="EMBL" id="KAK6165301.1"/>
    </source>
</evidence>
<name>A0AAN8FZZ9_PATCE</name>
<comment type="caution">
    <text evidence="12">The sequence shown here is derived from an EMBL/GenBank/DDBJ whole genome shotgun (WGS) entry which is preliminary data.</text>
</comment>
<evidence type="ECO:0000256" key="6">
    <source>
        <dbReference type="ARBA" id="ARBA00022989"/>
    </source>
</evidence>